<dbReference type="STRING" id="573983.B0681_04350"/>
<protein>
    <recommendedName>
        <fullName evidence="6 7">Large ribosomal subunit protein bL9</fullName>
    </recommendedName>
</protein>
<dbReference type="EMBL" id="MUYV01000005">
    <property type="protein sequence ID" value="OOS25265.1"/>
    <property type="molecule type" value="Genomic_DNA"/>
</dbReference>
<keyword evidence="2 7" id="KW-0699">rRNA-binding</keyword>
<evidence type="ECO:0000256" key="1">
    <source>
        <dbReference type="ARBA" id="ARBA00010605"/>
    </source>
</evidence>
<reference evidence="9 10" key="1">
    <citation type="submission" date="2017-02" db="EMBL/GenBank/DDBJ databases">
        <title>Draft genome sequence of Moraxella porci CCUG 54912T type strain.</title>
        <authorList>
            <person name="Salva-Serra F."/>
            <person name="Engstrom-Jakobsson H."/>
            <person name="Thorell K."/>
            <person name="Jaen-Luchoro D."/>
            <person name="Gonzales-Siles L."/>
            <person name="Karlsson R."/>
            <person name="Yazdan S."/>
            <person name="Boulund F."/>
            <person name="Johnning A."/>
            <person name="Engstrand L."/>
            <person name="Kristiansson E."/>
            <person name="Moore E."/>
        </authorList>
    </citation>
    <scope>NUCLEOTIDE SEQUENCE [LARGE SCALE GENOMIC DNA]</scope>
    <source>
        <strain evidence="9 10">CCUG 54912</strain>
    </source>
</reference>
<evidence type="ECO:0000256" key="6">
    <source>
        <dbReference type="ARBA" id="ARBA00035292"/>
    </source>
</evidence>
<dbReference type="InterPro" id="IPR036791">
    <property type="entry name" value="Ribosomal_bL9_C_sf"/>
</dbReference>
<evidence type="ECO:0000313" key="9">
    <source>
        <dbReference type="EMBL" id="OOS25265.1"/>
    </source>
</evidence>
<keyword evidence="10" id="KW-1185">Reference proteome</keyword>
<dbReference type="Pfam" id="PF01281">
    <property type="entry name" value="Ribosomal_L9_N"/>
    <property type="match status" value="1"/>
</dbReference>
<evidence type="ECO:0000256" key="7">
    <source>
        <dbReference type="HAMAP-Rule" id="MF_00503"/>
    </source>
</evidence>
<dbReference type="SUPFAM" id="SSF55653">
    <property type="entry name" value="Ribosomal protein L9 C-domain"/>
    <property type="match status" value="1"/>
</dbReference>
<dbReference type="NCBIfam" id="TIGR00158">
    <property type="entry name" value="L9"/>
    <property type="match status" value="1"/>
</dbReference>
<dbReference type="InterPro" id="IPR020594">
    <property type="entry name" value="Ribosomal_bL9_bac/chp"/>
</dbReference>
<feature type="domain" description="Ribosomal protein L9" evidence="8">
    <location>
        <begin position="13"/>
        <end position="40"/>
    </location>
</feature>
<name>A0A1T0CSE3_9GAMM</name>
<dbReference type="RefSeq" id="WP_078317534.1">
    <property type="nucleotide sequence ID" value="NZ_MUYV01000005.1"/>
</dbReference>
<evidence type="ECO:0000256" key="5">
    <source>
        <dbReference type="ARBA" id="ARBA00023274"/>
    </source>
</evidence>
<dbReference type="InterPro" id="IPR020069">
    <property type="entry name" value="Ribosomal_bL9_C"/>
</dbReference>
<evidence type="ECO:0000256" key="3">
    <source>
        <dbReference type="ARBA" id="ARBA00022884"/>
    </source>
</evidence>
<proteinExistence type="inferred from homology"/>
<dbReference type="Proteomes" id="UP000190683">
    <property type="component" value="Unassembled WGS sequence"/>
</dbReference>
<sequence>MQVILLQRVVNLGKLGETVDVKAGYGRNYLIPQGKALPATEANIAKFEARRAELEALEAEELAAANKRAEALTDVNVIMRAKSGDEGKLFGSIGARDIADALTKSGLEVDRSEVKMPEGAFRQVGEYKVTIQLHHDISADILVTILSEDAPVADEDDE</sequence>
<dbReference type="Gene3D" id="3.40.5.10">
    <property type="entry name" value="Ribosomal protein L9, N-terminal domain"/>
    <property type="match status" value="1"/>
</dbReference>
<comment type="caution">
    <text evidence="9">The sequence shown here is derived from an EMBL/GenBank/DDBJ whole genome shotgun (WGS) entry which is preliminary data.</text>
</comment>
<dbReference type="GO" id="GO:0005840">
    <property type="term" value="C:ribosome"/>
    <property type="evidence" value="ECO:0007669"/>
    <property type="project" value="UniProtKB-KW"/>
</dbReference>
<evidence type="ECO:0000256" key="2">
    <source>
        <dbReference type="ARBA" id="ARBA00022730"/>
    </source>
</evidence>
<organism evidence="9 10">
    <name type="scientific">Moraxella porci DSM 25326</name>
    <dbReference type="NCBI Taxonomy" id="573983"/>
    <lineage>
        <taxon>Bacteria</taxon>
        <taxon>Pseudomonadati</taxon>
        <taxon>Pseudomonadota</taxon>
        <taxon>Gammaproteobacteria</taxon>
        <taxon>Moraxellales</taxon>
        <taxon>Moraxellaceae</taxon>
        <taxon>Moraxella</taxon>
    </lineage>
</organism>
<dbReference type="InterPro" id="IPR036935">
    <property type="entry name" value="Ribosomal_bL9_N_sf"/>
</dbReference>
<comment type="similarity">
    <text evidence="1 7">Belongs to the bacterial ribosomal protein bL9 family.</text>
</comment>
<evidence type="ECO:0000259" key="8">
    <source>
        <dbReference type="PROSITE" id="PS00651"/>
    </source>
</evidence>
<dbReference type="AlphaFoldDB" id="A0A1T0CSE3"/>
<dbReference type="InterPro" id="IPR020070">
    <property type="entry name" value="Ribosomal_bL9_N"/>
</dbReference>
<evidence type="ECO:0000256" key="4">
    <source>
        <dbReference type="ARBA" id="ARBA00022980"/>
    </source>
</evidence>
<dbReference type="SUPFAM" id="SSF55658">
    <property type="entry name" value="L9 N-domain-like"/>
    <property type="match status" value="1"/>
</dbReference>
<dbReference type="GO" id="GO:0019843">
    <property type="term" value="F:rRNA binding"/>
    <property type="evidence" value="ECO:0007669"/>
    <property type="project" value="UniProtKB-UniRule"/>
</dbReference>
<dbReference type="PROSITE" id="PS00651">
    <property type="entry name" value="RIBOSOMAL_L9"/>
    <property type="match status" value="1"/>
</dbReference>
<comment type="function">
    <text evidence="7">Binds to the 23S rRNA.</text>
</comment>
<dbReference type="GO" id="GO:1990904">
    <property type="term" value="C:ribonucleoprotein complex"/>
    <property type="evidence" value="ECO:0007669"/>
    <property type="project" value="UniProtKB-KW"/>
</dbReference>
<dbReference type="HAMAP" id="MF_00503">
    <property type="entry name" value="Ribosomal_bL9"/>
    <property type="match status" value="1"/>
</dbReference>
<accession>A0A1T0CSE3</accession>
<dbReference type="GO" id="GO:0006412">
    <property type="term" value="P:translation"/>
    <property type="evidence" value="ECO:0007669"/>
    <property type="project" value="UniProtKB-UniRule"/>
</dbReference>
<keyword evidence="4 7" id="KW-0689">Ribosomal protein</keyword>
<keyword evidence="5 7" id="KW-0687">Ribonucleoprotein</keyword>
<evidence type="ECO:0000313" key="10">
    <source>
        <dbReference type="Proteomes" id="UP000190683"/>
    </source>
</evidence>
<dbReference type="InterPro" id="IPR000244">
    <property type="entry name" value="Ribosomal_bL9"/>
</dbReference>
<dbReference type="InterPro" id="IPR009027">
    <property type="entry name" value="Ribosomal_bL9/RNase_H1_N"/>
</dbReference>
<dbReference type="Gene3D" id="3.10.430.100">
    <property type="entry name" value="Ribosomal protein L9, C-terminal domain"/>
    <property type="match status" value="1"/>
</dbReference>
<gene>
    <name evidence="7" type="primary">rplI</name>
    <name evidence="9" type="ORF">B0681_04350</name>
</gene>
<dbReference type="GO" id="GO:0003735">
    <property type="term" value="F:structural constituent of ribosome"/>
    <property type="evidence" value="ECO:0007669"/>
    <property type="project" value="InterPro"/>
</dbReference>
<keyword evidence="3 7" id="KW-0694">RNA-binding</keyword>
<dbReference type="PANTHER" id="PTHR21368">
    <property type="entry name" value="50S RIBOSOMAL PROTEIN L9"/>
    <property type="match status" value="1"/>
</dbReference>
<dbReference type="Pfam" id="PF03948">
    <property type="entry name" value="Ribosomal_L9_C"/>
    <property type="match status" value="1"/>
</dbReference>